<gene>
    <name evidence="1" type="ORF">GWK09_00110</name>
</gene>
<evidence type="ECO:0000313" key="2">
    <source>
        <dbReference type="Proteomes" id="UP000468443"/>
    </source>
</evidence>
<evidence type="ECO:0000313" key="1">
    <source>
        <dbReference type="EMBL" id="NER08909.1"/>
    </source>
</evidence>
<organism evidence="1 2">
    <name type="scientific">Muriicola jejuensis</name>
    <dbReference type="NCBI Taxonomy" id="504488"/>
    <lineage>
        <taxon>Bacteria</taxon>
        <taxon>Pseudomonadati</taxon>
        <taxon>Bacteroidota</taxon>
        <taxon>Flavobacteriia</taxon>
        <taxon>Flavobacteriales</taxon>
        <taxon>Flavobacteriaceae</taxon>
        <taxon>Muriicola</taxon>
    </lineage>
</organism>
<name>A0A6P0UAF3_9FLAO</name>
<dbReference type="EMBL" id="JAABOP010000001">
    <property type="protein sequence ID" value="NER08909.1"/>
    <property type="molecule type" value="Genomic_DNA"/>
</dbReference>
<dbReference type="RefSeq" id="WP_163690999.1">
    <property type="nucleotide sequence ID" value="NZ_FXTW01000001.1"/>
</dbReference>
<accession>A0A6P0UAF3</accession>
<protein>
    <submittedName>
        <fullName evidence="1">DUF2141 domain-containing protein</fullName>
    </submittedName>
</protein>
<proteinExistence type="predicted"/>
<dbReference type="InterPro" id="IPR018673">
    <property type="entry name" value="DUF2141"/>
</dbReference>
<dbReference type="Proteomes" id="UP000468443">
    <property type="component" value="Unassembled WGS sequence"/>
</dbReference>
<dbReference type="Pfam" id="PF09912">
    <property type="entry name" value="DUF2141"/>
    <property type="match status" value="1"/>
</dbReference>
<dbReference type="AlphaFoldDB" id="A0A6P0UAF3"/>
<comment type="caution">
    <text evidence="1">The sequence shown here is derived from an EMBL/GenBank/DDBJ whole genome shotgun (WGS) entry which is preliminary data.</text>
</comment>
<sequence length="141" mass="15808">MGLSIKYVVLFVFVVSLVNAQEQKTFEIKVEVKNAKNDEGKMFFALYDNEEDFLKKEIKGEINVISNKTSVITFKNVPAGVYAVSVFHDKNDNGEMDTNSLGIPIESFGCSNDAKGFMGPPKWKNAKFELSDKDKNITINL</sequence>
<keyword evidence="2" id="KW-1185">Reference proteome</keyword>
<reference evidence="1 2" key="1">
    <citation type="submission" date="2020-01" db="EMBL/GenBank/DDBJ databases">
        <title>Muriicola jejuensis KCTC 22299.</title>
        <authorList>
            <person name="Wang G."/>
        </authorList>
    </citation>
    <scope>NUCLEOTIDE SEQUENCE [LARGE SCALE GENOMIC DNA]</scope>
    <source>
        <strain evidence="1 2">KCTC 22299</strain>
    </source>
</reference>